<dbReference type="InterPro" id="IPR015410">
    <property type="entry name" value="DUF1985"/>
</dbReference>
<dbReference type="AlphaFoldDB" id="Q9LHC2"/>
<dbReference type="PANTHER" id="PTHR48449">
    <property type="entry name" value="DUF1985 DOMAIN-CONTAINING PROTEIN"/>
    <property type="match status" value="1"/>
</dbReference>
<name>Q9LHC2_ARATH</name>
<feature type="region of interest" description="Disordered" evidence="1">
    <location>
        <begin position="1"/>
        <end position="28"/>
    </location>
</feature>
<dbReference type="EMBL" id="AP002054">
    <property type="protein sequence ID" value="BAB02628.1"/>
    <property type="molecule type" value="Genomic_DNA"/>
</dbReference>
<accession>Q9LHC2</accession>
<evidence type="ECO:0000259" key="2">
    <source>
        <dbReference type="Pfam" id="PF09331"/>
    </source>
</evidence>
<dbReference type="PANTHER" id="PTHR48449:SF1">
    <property type="entry name" value="DUF1985 DOMAIN-CONTAINING PROTEIN"/>
    <property type="match status" value="1"/>
</dbReference>
<proteinExistence type="predicted"/>
<dbReference type="Pfam" id="PF09331">
    <property type="entry name" value="DUF1985"/>
    <property type="match status" value="1"/>
</dbReference>
<evidence type="ECO:0000313" key="3">
    <source>
        <dbReference type="EMBL" id="BAB02628.1"/>
    </source>
</evidence>
<feature type="domain" description="DUF1985" evidence="2">
    <location>
        <begin position="2"/>
        <end position="107"/>
    </location>
</feature>
<feature type="region of interest" description="Disordered" evidence="1">
    <location>
        <begin position="257"/>
        <end position="295"/>
    </location>
</feature>
<reference evidence="3" key="2">
    <citation type="submission" date="2000-05" db="EMBL/GenBank/DDBJ databases">
        <title>Structural Analysis of Arabidopsis thaliana Chromosome 3. III.</title>
        <authorList>
            <person name="Nakamura Y."/>
        </authorList>
    </citation>
    <scope>NUCLEOTIDE SEQUENCE</scope>
</reference>
<reference key="1">
    <citation type="journal article" date="2000" name="Nature">
        <title>Sequence and analysis of chromosome 3 of the plant Arabidopsis thaliana.</title>
        <authorList>
            <consortium name="European Union Chromosome 3 Arabidopsis Sequencing Consortium"/>
            <consortium name="Institute for Genomic Research"/>
            <consortium name="Kazusa DNA Research Institute"/>
            <person name="Salanoubat M."/>
            <person name="Lemcke K."/>
            <person name="Rieger M."/>
            <person name="Ansorge W."/>
            <person name="Unseld M."/>
            <person name="Fartmann B."/>
            <person name="Valle G."/>
            <person name="Blocker H."/>
            <person name="Perez-Alonso M."/>
            <person name="Obermaier B."/>
            <person name="Delseny M."/>
            <person name="Boutry M."/>
            <person name="Grivell L.A."/>
            <person name="Mache R."/>
            <person name="Puigdomenech P."/>
            <person name="De Simone V."/>
            <person name="Choisne N."/>
            <person name="Artiguenave F."/>
            <person name="Robert C."/>
            <person name="Brottier P."/>
            <person name="Wincker P."/>
            <person name="Cattolico L."/>
            <person name="Weissenbach J."/>
            <person name="Saurin W."/>
            <person name="Quetier F."/>
            <person name="Schafer M."/>
            <person name="Muller-Auer S."/>
            <person name="Gabel C."/>
            <person name="Fuchs M."/>
            <person name="Benes V."/>
            <person name="Wurmbach E."/>
            <person name="Drzonek H."/>
            <person name="Erfle H."/>
            <person name="Jordan N."/>
            <person name="Bangert S."/>
            <person name="Wiedelmann R."/>
            <person name="Kranz H."/>
            <person name="Voss H."/>
            <person name="Holland R."/>
            <person name="Brandt P."/>
            <person name="Nyakatura G."/>
            <person name="Vezzi A."/>
            <person name="D'Angelo M."/>
            <person name="Pallavicini A."/>
            <person name="Toppo S."/>
            <person name="Simionati B."/>
            <person name="Conrad A."/>
            <person name="Hornischer K."/>
            <person name="Kauer G."/>
            <person name="Lohnert T.H."/>
            <person name="Nordsiek G."/>
            <person name="Reichelt J."/>
            <person name="Scharfe M."/>
            <person name="Schon O."/>
            <person name="Bargues M."/>
            <person name="Terol J."/>
            <person name="Climent J."/>
            <person name="Navarro P."/>
            <person name="Collado C."/>
            <person name="Perez-Perez A."/>
            <person name="Ottenwalder B."/>
            <person name="Duchemin D."/>
            <person name="Cooke R."/>
            <person name="Laudie M."/>
            <person name="Berger-Llauro C."/>
            <person name="Purnelle B."/>
            <person name="Masuy D."/>
            <person name="de Haan M."/>
            <person name="Maarse A.C."/>
            <person name="Alcaraz J.P."/>
            <person name="Cottet A."/>
            <person name="Casacuberta E."/>
            <person name="Monfort A."/>
            <person name="Argiriou A."/>
            <person name="flores M."/>
            <person name="Liguori R."/>
            <person name="Vitale D."/>
            <person name="Mannhaupt G."/>
            <person name="Haase D."/>
            <person name="Schoof H."/>
            <person name="Rudd S."/>
            <person name="Zaccaria P."/>
            <person name="Mewes H.W."/>
            <person name="Mayer K.F."/>
            <person name="Kaul S."/>
            <person name="Town C.D."/>
            <person name="Koo H.L."/>
            <person name="Tallon L.J."/>
            <person name="Jenkins J."/>
            <person name="Rooney T."/>
            <person name="Rizzo M."/>
            <person name="Walts A."/>
            <person name="Utterback T."/>
            <person name="Fujii C.Y."/>
            <person name="Shea T.P."/>
            <person name="Creasy T.H."/>
            <person name="Haas B."/>
            <person name="Maiti R."/>
            <person name="Wu D."/>
            <person name="Peterson J."/>
            <person name="Van Aken S."/>
            <person name="Pai G."/>
            <person name="Militscher J."/>
            <person name="Sellers P."/>
            <person name="Gill J.E."/>
            <person name="Feldblyum T.V."/>
            <person name="Preuss D."/>
            <person name="Lin X."/>
            <person name="Nierman W.C."/>
            <person name="Salzberg S.L."/>
            <person name="White O."/>
            <person name="Venter J.C."/>
            <person name="Fraser C.M."/>
            <person name="Kaneko T."/>
            <person name="Nakamura Y."/>
            <person name="Sato S."/>
            <person name="Kato T."/>
            <person name="Asamizu E."/>
            <person name="Sasamoto S."/>
            <person name="Kimura T."/>
            <person name="Idesawa K."/>
            <person name="Kawashima K."/>
            <person name="Kishida Y."/>
            <person name="Kiyokawa C."/>
            <person name="Kohara M."/>
            <person name="Matsumoto M."/>
            <person name="Matsuno A."/>
            <person name="Muraki A."/>
            <person name="Nakayama S."/>
            <person name="Nakazaki N."/>
            <person name="Shinpo S."/>
            <person name="Takeuchi C."/>
            <person name="Wada T."/>
            <person name="Watanabe A."/>
            <person name="Yamada M."/>
            <person name="Yasuda M."/>
            <person name="Tabata S."/>
        </authorList>
    </citation>
    <scope>NUCLEOTIDE SEQUENCE [LARGE SCALE GENOMIC DNA]</scope>
    <source>
        <strain>cv. Columbia</strain>
    </source>
</reference>
<dbReference type="TAIR" id="AT3G32960"/>
<protein>
    <recommendedName>
        <fullName evidence="2">DUF1985 domain-containing protein</fullName>
    </recommendedName>
</protein>
<dbReference type="PhylomeDB" id="Q9LHC2"/>
<sequence>MVTRFKCSPDSEEREENEEENDEDTGYSWAKTKQRHTTDVLLHIPRDTDEDSSEERFCLAMLLLIESTFLTLYKGCKFPIENLERAQDVEKLTNYPWGEDAFNVPMSSIKKNVASNMMKPKHDIHGFPLALHIWILESIPMLQTTYNRISLIERPTAFLCEKYTSLPSPQLSQIQNIEASYHPKVFFILPSIPDDLEDKVSLEDEDDPELDMLVMKPTSSGESLVEKLDKLVNLVEEGFKSTNQRLLEIERKLTKLDRRRRRDHSERSRSPSPMRTDFYSNRPPSPMVTEQEPANTTKNFPLIALRHNTVYWTAIEV</sequence>
<feature type="compositionally biased region" description="Acidic residues" evidence="1">
    <location>
        <begin position="10"/>
        <end position="25"/>
    </location>
</feature>
<evidence type="ECO:0000256" key="1">
    <source>
        <dbReference type="SAM" id="MobiDB-lite"/>
    </source>
</evidence>
<organism evidence="3">
    <name type="scientific">Arabidopsis thaliana</name>
    <name type="common">Mouse-ear cress</name>
    <dbReference type="NCBI Taxonomy" id="3702"/>
    <lineage>
        <taxon>Eukaryota</taxon>
        <taxon>Viridiplantae</taxon>
        <taxon>Streptophyta</taxon>
        <taxon>Embryophyta</taxon>
        <taxon>Tracheophyta</taxon>
        <taxon>Spermatophyta</taxon>
        <taxon>Magnoliopsida</taxon>
        <taxon>eudicotyledons</taxon>
        <taxon>Gunneridae</taxon>
        <taxon>Pentapetalae</taxon>
        <taxon>rosids</taxon>
        <taxon>malvids</taxon>
        <taxon>Brassicales</taxon>
        <taxon>Brassicaceae</taxon>
        <taxon>Camelineae</taxon>
        <taxon>Arabidopsis</taxon>
    </lineage>
</organism>
<dbReference type="ExpressionAtlas" id="Q9LHC2">
    <property type="expression patterns" value="differential"/>
</dbReference>
<dbReference type="EMBL" id="AP002053">
    <property type="protein sequence ID" value="BAB02628.1"/>
    <property type="status" value="JOINED"/>
    <property type="molecule type" value="Genomic_DNA"/>
</dbReference>